<dbReference type="RefSeq" id="WP_056996440.1">
    <property type="nucleotide sequence ID" value="NZ_AYYR01000023.1"/>
</dbReference>
<organism evidence="4 5">
    <name type="scientific">Secundilactobacillus collinoides DSM 20515 = JCM 1123</name>
    <dbReference type="NCBI Taxonomy" id="1423733"/>
    <lineage>
        <taxon>Bacteria</taxon>
        <taxon>Bacillati</taxon>
        <taxon>Bacillota</taxon>
        <taxon>Bacilli</taxon>
        <taxon>Lactobacillales</taxon>
        <taxon>Lactobacillaceae</taxon>
        <taxon>Secundilactobacillus</taxon>
    </lineage>
</organism>
<dbReference type="InterPro" id="IPR009057">
    <property type="entry name" value="Homeodomain-like_sf"/>
</dbReference>
<dbReference type="InterPro" id="IPR039532">
    <property type="entry name" value="TetR_C_Firmicutes"/>
</dbReference>
<accession>A0A0R2BM58</accession>
<dbReference type="AlphaFoldDB" id="A0A0R2BM58"/>
<evidence type="ECO:0000259" key="3">
    <source>
        <dbReference type="PROSITE" id="PS50977"/>
    </source>
</evidence>
<dbReference type="Gene3D" id="1.10.357.10">
    <property type="entry name" value="Tetracycline Repressor, domain 2"/>
    <property type="match status" value="1"/>
</dbReference>
<dbReference type="GO" id="GO:0003677">
    <property type="term" value="F:DNA binding"/>
    <property type="evidence" value="ECO:0007669"/>
    <property type="project" value="UniProtKB-UniRule"/>
</dbReference>
<reference evidence="4 5" key="1">
    <citation type="journal article" date="2015" name="Genome Announc.">
        <title>Expanding the biotechnology potential of lactobacilli through comparative genomics of 213 strains and associated genera.</title>
        <authorList>
            <person name="Sun Z."/>
            <person name="Harris H.M."/>
            <person name="McCann A."/>
            <person name="Guo C."/>
            <person name="Argimon S."/>
            <person name="Zhang W."/>
            <person name="Yang X."/>
            <person name="Jeffery I.B."/>
            <person name="Cooney J.C."/>
            <person name="Kagawa T.F."/>
            <person name="Liu W."/>
            <person name="Song Y."/>
            <person name="Salvetti E."/>
            <person name="Wrobel A."/>
            <person name="Rasinkangas P."/>
            <person name="Parkhill J."/>
            <person name="Rea M.C."/>
            <person name="O'Sullivan O."/>
            <person name="Ritari J."/>
            <person name="Douillard F.P."/>
            <person name="Paul Ross R."/>
            <person name="Yang R."/>
            <person name="Briner A.E."/>
            <person name="Felis G.E."/>
            <person name="de Vos W.M."/>
            <person name="Barrangou R."/>
            <person name="Klaenhammer T.R."/>
            <person name="Caufield P.W."/>
            <person name="Cui Y."/>
            <person name="Zhang H."/>
            <person name="O'Toole P.W."/>
        </authorList>
    </citation>
    <scope>NUCLEOTIDE SEQUENCE [LARGE SCALE GENOMIC DNA]</scope>
    <source>
        <strain evidence="4 5">DSM 20515</strain>
    </source>
</reference>
<dbReference type="Pfam" id="PF00440">
    <property type="entry name" value="TetR_N"/>
    <property type="match status" value="1"/>
</dbReference>
<comment type="caution">
    <text evidence="4">The sequence shown here is derived from an EMBL/GenBank/DDBJ whole genome shotgun (WGS) entry which is preliminary data.</text>
</comment>
<dbReference type="Pfam" id="PF14278">
    <property type="entry name" value="TetR_C_8"/>
    <property type="match status" value="1"/>
</dbReference>
<dbReference type="PANTHER" id="PTHR43479:SF7">
    <property type="entry name" value="TETR-FAMILY TRANSCRIPTIONAL REGULATOR"/>
    <property type="match status" value="1"/>
</dbReference>
<sequence length="183" mass="20577">MSETPTDARFLKTKQKIITGMITLLQHKSFDDVTVKDICDVSHVSRSAFYLHYEDKYDLVNQYQHELMKSGSLLITFQNQLAQDDLFATLLQLLTNEGQLLALLIGKNGAADIQTQIKQTMTEAAKSFVIDHFKIPYSSASEKQYLAVALSNAIFGLIQEWVDAGQKASPEMLNQVVKNLFLS</sequence>
<gene>
    <name evidence="4" type="ORF">FC82_GL001309</name>
</gene>
<evidence type="ECO:0000256" key="1">
    <source>
        <dbReference type="ARBA" id="ARBA00023125"/>
    </source>
</evidence>
<dbReference type="Proteomes" id="UP000051845">
    <property type="component" value="Unassembled WGS sequence"/>
</dbReference>
<dbReference type="STRING" id="33960.TY91_04310"/>
<dbReference type="PATRIC" id="fig|1423733.4.peg.1377"/>
<dbReference type="InterPro" id="IPR050624">
    <property type="entry name" value="HTH-type_Tx_Regulator"/>
</dbReference>
<dbReference type="EMBL" id="AYYR01000023">
    <property type="protein sequence ID" value="KRM76620.1"/>
    <property type="molecule type" value="Genomic_DNA"/>
</dbReference>
<keyword evidence="1 2" id="KW-0238">DNA-binding</keyword>
<dbReference type="PANTHER" id="PTHR43479">
    <property type="entry name" value="ACREF/ENVCD OPERON REPRESSOR-RELATED"/>
    <property type="match status" value="1"/>
</dbReference>
<feature type="DNA-binding region" description="H-T-H motif" evidence="2">
    <location>
        <begin position="34"/>
        <end position="53"/>
    </location>
</feature>
<evidence type="ECO:0000313" key="4">
    <source>
        <dbReference type="EMBL" id="KRM76620.1"/>
    </source>
</evidence>
<dbReference type="PROSITE" id="PS50977">
    <property type="entry name" value="HTH_TETR_2"/>
    <property type="match status" value="1"/>
</dbReference>
<protein>
    <recommendedName>
        <fullName evidence="3">HTH tetR-type domain-containing protein</fullName>
    </recommendedName>
</protein>
<evidence type="ECO:0000313" key="5">
    <source>
        <dbReference type="Proteomes" id="UP000051845"/>
    </source>
</evidence>
<name>A0A0R2BM58_SECCO</name>
<evidence type="ECO:0000256" key="2">
    <source>
        <dbReference type="PROSITE-ProRule" id="PRU00335"/>
    </source>
</evidence>
<proteinExistence type="predicted"/>
<dbReference type="InterPro" id="IPR001647">
    <property type="entry name" value="HTH_TetR"/>
</dbReference>
<feature type="domain" description="HTH tetR-type" evidence="3">
    <location>
        <begin position="11"/>
        <end position="71"/>
    </location>
</feature>
<dbReference type="SUPFAM" id="SSF46689">
    <property type="entry name" value="Homeodomain-like"/>
    <property type="match status" value="1"/>
</dbReference>